<sequence length="775" mass="89658">MATKIMGPPICWIAVWKWGSLFSLIKSKATEIFFNHGSSLHRLCAIAEGLHRRDPPPHLVSRWKIHNGSNMNYMMVYNMIREQIPQSFDVVKEDDEGFFTASSSSDSESDKEASSEVTLLNSSFDQEIQQSITYLAQGSDSPDSEYMEALNEPPESEKAHQQMEELESKEKQAEKEQEASSPVRRRKFQQKEGLSLLGELESGLSSLNHELDAIFEETRLVGERKLNRTSESEFSNLEKLTKEMDELAKSVDGIEGVVGERQLNSTLKRRLSNLEISTKEEDEPAKSADGVEGAENGSFPVLSKLKGLVAQVNDLKLNVNYLNAQKNDSKEEKAHQSSNGFGLEEMLEDDKAAQIAALTEEKESLNGRVEELEKKLEDRGDEFSEVQKKMSSHILALTRQVNQLQQETDLKRRLDQQIDSQDKEISRLGEEKDNLQAKMLEKEIKLTEKDDGIAVLRRRLKVAENEASAEVFNLSAQISFLEQELTSEKRKSQERLIQLENRNAELMHRLSDQQEILKQQEDIIIKLREESRLVKGRFLQAADRKMDEVAEEFKKNFEDKLRILSRRIRVAEQLQVENKDNWKRTKERCEQEHPALEKRLEDIMNTSKAELWKMSDAVDEMMKEMELVISNFDMKERSFMQRISRVLDDIQLSKNWVKLIVEELKPSKNEQMASPFAPMDDQEIEKMMEEKVKRLEAKVKKERADKLRLMRGMYDLQIKVAELEKVISEKDQGLVRLSEEKVEAIRQLCMWIDYHQGRFDHLKEMVLVKRNKSKG</sequence>
<accession>A0A9Q1KYE9</accession>
<feature type="coiled-coil region" evidence="1">
    <location>
        <begin position="554"/>
        <end position="606"/>
    </location>
</feature>
<feature type="coiled-coil region" evidence="1">
    <location>
        <begin position="312"/>
        <end position="530"/>
    </location>
</feature>
<comment type="caution">
    <text evidence="3">The sequence shown here is derived from an EMBL/GenBank/DDBJ whole genome shotgun (WGS) entry which is preliminary data.</text>
</comment>
<dbReference type="OrthoDB" id="10255522at2759"/>
<evidence type="ECO:0000313" key="4">
    <source>
        <dbReference type="Proteomes" id="UP001153076"/>
    </source>
</evidence>
<keyword evidence="4" id="KW-1185">Reference proteome</keyword>
<feature type="coiled-coil region" evidence="1">
    <location>
        <begin position="685"/>
        <end position="740"/>
    </location>
</feature>
<proteinExistence type="predicted"/>
<protein>
    <submittedName>
        <fullName evidence="3">Uncharacterized protein</fullName>
    </submittedName>
</protein>
<reference evidence="3" key="1">
    <citation type="submission" date="2022-04" db="EMBL/GenBank/DDBJ databases">
        <title>Carnegiea gigantea Genome sequencing and assembly v2.</title>
        <authorList>
            <person name="Copetti D."/>
            <person name="Sanderson M.J."/>
            <person name="Burquez A."/>
            <person name="Wojciechowski M.F."/>
        </authorList>
    </citation>
    <scope>NUCLEOTIDE SEQUENCE</scope>
    <source>
        <strain evidence="3">SGP5-SGP5p</strain>
        <tissue evidence="3">Aerial part</tissue>
    </source>
</reference>
<name>A0A9Q1KYE9_9CARY</name>
<dbReference type="Proteomes" id="UP001153076">
    <property type="component" value="Unassembled WGS sequence"/>
</dbReference>
<dbReference type="AlphaFoldDB" id="A0A9Q1KYE9"/>
<gene>
    <name evidence="3" type="ORF">Cgig2_026967</name>
</gene>
<keyword evidence="1" id="KW-0175">Coiled coil</keyword>
<evidence type="ECO:0000256" key="1">
    <source>
        <dbReference type="SAM" id="Coils"/>
    </source>
</evidence>
<evidence type="ECO:0000256" key="2">
    <source>
        <dbReference type="SAM" id="MobiDB-lite"/>
    </source>
</evidence>
<dbReference type="PANTHER" id="PTHR47357">
    <property type="entry name" value="COP1-INTERACTIVE PROTEIN 1"/>
    <property type="match status" value="1"/>
</dbReference>
<evidence type="ECO:0000313" key="3">
    <source>
        <dbReference type="EMBL" id="KAJ8451158.1"/>
    </source>
</evidence>
<organism evidence="3 4">
    <name type="scientific">Carnegiea gigantea</name>
    <dbReference type="NCBI Taxonomy" id="171969"/>
    <lineage>
        <taxon>Eukaryota</taxon>
        <taxon>Viridiplantae</taxon>
        <taxon>Streptophyta</taxon>
        <taxon>Embryophyta</taxon>
        <taxon>Tracheophyta</taxon>
        <taxon>Spermatophyta</taxon>
        <taxon>Magnoliopsida</taxon>
        <taxon>eudicotyledons</taxon>
        <taxon>Gunneridae</taxon>
        <taxon>Pentapetalae</taxon>
        <taxon>Caryophyllales</taxon>
        <taxon>Cactineae</taxon>
        <taxon>Cactaceae</taxon>
        <taxon>Cactoideae</taxon>
        <taxon>Echinocereeae</taxon>
        <taxon>Carnegiea</taxon>
    </lineage>
</organism>
<feature type="region of interest" description="Disordered" evidence="2">
    <location>
        <begin position="137"/>
        <end position="187"/>
    </location>
</feature>
<dbReference type="GO" id="GO:0005856">
    <property type="term" value="C:cytoskeleton"/>
    <property type="evidence" value="ECO:0007669"/>
    <property type="project" value="TreeGrafter"/>
</dbReference>
<feature type="compositionally biased region" description="Basic and acidic residues" evidence="2">
    <location>
        <begin position="155"/>
        <end position="178"/>
    </location>
</feature>
<dbReference type="GO" id="GO:0005200">
    <property type="term" value="F:structural constituent of cytoskeleton"/>
    <property type="evidence" value="ECO:0007669"/>
    <property type="project" value="TreeGrafter"/>
</dbReference>
<dbReference type="EMBL" id="JAKOGI010000011">
    <property type="protein sequence ID" value="KAJ8451158.1"/>
    <property type="molecule type" value="Genomic_DNA"/>
</dbReference>
<dbReference type="PANTHER" id="PTHR47357:SF1">
    <property type="entry name" value="SPINDLE POLE BODY COMPONENT 110"/>
    <property type="match status" value="1"/>
</dbReference>